<dbReference type="GO" id="GO:0016020">
    <property type="term" value="C:membrane"/>
    <property type="evidence" value="ECO:0007669"/>
    <property type="project" value="TreeGrafter"/>
</dbReference>
<dbReference type="Pfam" id="PF00609">
    <property type="entry name" value="DAGK_acc"/>
    <property type="match status" value="1"/>
</dbReference>
<dbReference type="GO" id="GO:0005524">
    <property type="term" value="F:ATP binding"/>
    <property type="evidence" value="ECO:0007669"/>
    <property type="project" value="UniProtKB-KW"/>
</dbReference>
<feature type="domain" description="DAGKc" evidence="8">
    <location>
        <begin position="5"/>
        <end position="144"/>
    </location>
</feature>
<evidence type="ECO:0000256" key="5">
    <source>
        <dbReference type="ARBA" id="ARBA00022777"/>
    </source>
</evidence>
<dbReference type="SUPFAM" id="SSF111331">
    <property type="entry name" value="NAD kinase/diacylglycerol kinase-like"/>
    <property type="match status" value="1"/>
</dbReference>
<name>A0A9N6WSH4_9CRUS</name>
<evidence type="ECO:0000256" key="6">
    <source>
        <dbReference type="ARBA" id="ARBA00022840"/>
    </source>
</evidence>
<keyword evidence="5 7" id="KW-0418">Kinase</keyword>
<evidence type="ECO:0000313" key="9">
    <source>
        <dbReference type="EMBL" id="CAG4645341.1"/>
    </source>
</evidence>
<dbReference type="Gene3D" id="2.60.200.40">
    <property type="match status" value="1"/>
</dbReference>
<gene>
    <name evidence="9" type="primary">EOG090X00MP</name>
</gene>
<dbReference type="EMBL" id="OC988686">
    <property type="protein sequence ID" value="CAG4645341.1"/>
    <property type="molecule type" value="Genomic_DNA"/>
</dbReference>
<proteinExistence type="inferred from homology"/>
<evidence type="ECO:0000256" key="7">
    <source>
        <dbReference type="RuleBase" id="RU361128"/>
    </source>
</evidence>
<keyword evidence="4 7" id="KW-0547">Nucleotide-binding</keyword>
<dbReference type="GO" id="GO:0004143">
    <property type="term" value="F:ATP-dependent diacylglycerol kinase activity"/>
    <property type="evidence" value="ECO:0007669"/>
    <property type="project" value="UniProtKB-EC"/>
</dbReference>
<dbReference type="PANTHER" id="PTHR11255">
    <property type="entry name" value="DIACYLGLYCEROL KINASE"/>
    <property type="match status" value="1"/>
</dbReference>
<sequence>MIRRPPRSTRSEFYSPTIKSGNSEAVNVLSEARKYLNPIQIIDVADIEPAKGLLICKLLPDSDYRLLIAGGDGTISWVFSSLQSLKLNPMPLSAVVPLGTGNDLSRELGWGTYFNGNFEFSKWVEDIYSTHVAQLDRWKVDIQPVRHLGFRLPIKSLSINNYFSIGVDALVALNFHRTRQSSLYFPSRIFNKLIYLVYGTKDILDQNCDGLEKQLSVYLDDKVLDLPELQALVVLNIDSWGAGVHPWSMGVGGVNAPEARFDDGLLEVIGVTSSFHIGQMQLGLSEPFRFGQAKRVKIEMLGNAPVQADGEPWEQGPCQIDICSNGQVPVLVKYE</sequence>
<dbReference type="InterPro" id="IPR001206">
    <property type="entry name" value="Diacylglycerol_kinase_cat_dom"/>
</dbReference>
<protein>
    <recommendedName>
        <fullName evidence="7">Diacylglycerol kinase</fullName>
        <shortName evidence="7">DAG kinase</shortName>
        <ecNumber evidence="7">2.7.1.107</ecNumber>
    </recommendedName>
</protein>
<dbReference type="EC" id="2.7.1.107" evidence="7"/>
<dbReference type="InterPro" id="IPR000756">
    <property type="entry name" value="Diacylglycerol_kin_accessory"/>
</dbReference>
<dbReference type="PROSITE" id="PS50146">
    <property type="entry name" value="DAGK"/>
    <property type="match status" value="1"/>
</dbReference>
<comment type="similarity">
    <text evidence="2 7">Belongs to the eukaryotic diacylglycerol kinase family.</text>
</comment>
<keyword evidence="6 7" id="KW-0067">ATP-binding</keyword>
<comment type="catalytic activity">
    <reaction evidence="1 7">
        <text>a 1,2-diacyl-sn-glycerol + ATP = a 1,2-diacyl-sn-glycero-3-phosphate + ADP + H(+)</text>
        <dbReference type="Rhea" id="RHEA:10272"/>
        <dbReference type="ChEBI" id="CHEBI:15378"/>
        <dbReference type="ChEBI" id="CHEBI:17815"/>
        <dbReference type="ChEBI" id="CHEBI:30616"/>
        <dbReference type="ChEBI" id="CHEBI:58608"/>
        <dbReference type="ChEBI" id="CHEBI:456216"/>
        <dbReference type="EC" id="2.7.1.107"/>
    </reaction>
</comment>
<dbReference type="GO" id="GO:0007200">
    <property type="term" value="P:phospholipase C-activating G protein-coupled receptor signaling pathway"/>
    <property type="evidence" value="ECO:0007669"/>
    <property type="project" value="InterPro"/>
</dbReference>
<dbReference type="Gene3D" id="3.40.50.10330">
    <property type="entry name" value="Probable inorganic polyphosphate/atp-NAD kinase, domain 1"/>
    <property type="match status" value="1"/>
</dbReference>
<dbReference type="InterPro" id="IPR016064">
    <property type="entry name" value="NAD/diacylglycerol_kinase_sf"/>
</dbReference>
<dbReference type="SMART" id="SM00046">
    <property type="entry name" value="DAGKc"/>
    <property type="match status" value="1"/>
</dbReference>
<dbReference type="InterPro" id="IPR017438">
    <property type="entry name" value="ATP-NAD_kinase_N"/>
</dbReference>
<evidence type="ECO:0000256" key="3">
    <source>
        <dbReference type="ARBA" id="ARBA00022679"/>
    </source>
</evidence>
<dbReference type="PANTHER" id="PTHR11255:SF118">
    <property type="entry name" value="DIACYLGLYCEROL KINASE EPSILON"/>
    <property type="match status" value="1"/>
</dbReference>
<evidence type="ECO:0000256" key="2">
    <source>
        <dbReference type="ARBA" id="ARBA00009280"/>
    </source>
</evidence>
<organism evidence="9">
    <name type="scientific">Lynceus sp. MCZ IZ 141354</name>
    <dbReference type="NCBI Taxonomy" id="1930659"/>
    <lineage>
        <taxon>Eukaryota</taxon>
        <taxon>Metazoa</taxon>
        <taxon>Ecdysozoa</taxon>
        <taxon>Arthropoda</taxon>
        <taxon>Crustacea</taxon>
        <taxon>Branchiopoda</taxon>
        <taxon>Diplostraca</taxon>
        <taxon>Laevicaudata</taxon>
        <taxon>Lynceidae</taxon>
        <taxon>Lynceus</taxon>
    </lineage>
</organism>
<dbReference type="SMART" id="SM00045">
    <property type="entry name" value="DAGKa"/>
    <property type="match status" value="1"/>
</dbReference>
<evidence type="ECO:0000256" key="4">
    <source>
        <dbReference type="ARBA" id="ARBA00022741"/>
    </source>
</evidence>
<reference evidence="9" key="1">
    <citation type="submission" date="2021-04" db="EMBL/GenBank/DDBJ databases">
        <authorList>
            <person name="Cornetti L."/>
        </authorList>
    </citation>
    <scope>NUCLEOTIDE SEQUENCE</scope>
</reference>
<dbReference type="Pfam" id="PF00781">
    <property type="entry name" value="DAGK_cat"/>
    <property type="match status" value="1"/>
</dbReference>
<keyword evidence="3 7" id="KW-0808">Transferase</keyword>
<evidence type="ECO:0000259" key="8">
    <source>
        <dbReference type="PROSITE" id="PS50146"/>
    </source>
</evidence>
<dbReference type="AlphaFoldDB" id="A0A9N6WSH4"/>
<accession>A0A9N6WSH4</accession>
<dbReference type="InterPro" id="IPR037607">
    <property type="entry name" value="DGK"/>
</dbReference>
<evidence type="ECO:0000256" key="1">
    <source>
        <dbReference type="ARBA" id="ARBA00001383"/>
    </source>
</evidence>